<dbReference type="AlphaFoldDB" id="A0A7J4ZRZ1"/>
<dbReference type="PRINTS" id="PR00260">
    <property type="entry name" value="CHEMTRNSDUCR"/>
</dbReference>
<dbReference type="InterPro" id="IPR004089">
    <property type="entry name" value="MCPsignal_dom"/>
</dbReference>
<dbReference type="CDD" id="cd11386">
    <property type="entry name" value="MCP_signal"/>
    <property type="match status" value="1"/>
</dbReference>
<evidence type="ECO:0000259" key="6">
    <source>
        <dbReference type="PROSITE" id="PS50111"/>
    </source>
</evidence>
<keyword evidence="9" id="KW-1185">Reference proteome</keyword>
<evidence type="ECO:0000313" key="9">
    <source>
        <dbReference type="Proteomes" id="UP000420562"/>
    </source>
</evidence>
<keyword evidence="5" id="KW-0812">Transmembrane</keyword>
<keyword evidence="2 4" id="KW-0807">Transducer</keyword>
<sequence length="509" mass="55059">MRGTNERFELYADKYQTLGSTVGEMQAQGLQAEQAIRNVILNPGDDKALANYKKASAEFLKLHKEATATAAGIKDYAKRLEQVPPLWQEAAVIKDEIIRLARDGKQPEAIELLVQKETPQWRRIKDRIIETQNDIKKDMKAERASLDAFTVKTFTMTVATLVLTVVLVNVLLLVFWRVMQGSFNELTGRLRDIASGEGDLSKRIEIKGKDEMAQAAHWLNQFMDKLSQTISGVAGTTSTLASATFELNSTAEQMAASTEAVAAQAGTVATASEEMAATGQDIASNCNMAAESANRAVATTQRGFEVVRNTVNGIRERGARTKANARTIASLGERSDQIGQIVGTIEDIADQTNLLALNAAIEAARAGEQGRGFAVVADEVRALAERTTRATKEIGEMIRAIQQETRSAIVSMEEGVVGTEKGAQEAAQLETSLQEILEQVNAVTMQVSQIATATEEQTATTNEITNNIQKISEVIMDASRGAQDTAAASSGLSRLGEDLRSLVGHFRLA</sequence>
<protein>
    <submittedName>
        <fullName evidence="8">Methyl-accepting chemotaxis protein</fullName>
    </submittedName>
</protein>
<keyword evidence="5" id="KW-0472">Membrane</keyword>
<dbReference type="PANTHER" id="PTHR32089">
    <property type="entry name" value="METHYL-ACCEPTING CHEMOTAXIS PROTEIN MCPB"/>
    <property type="match status" value="1"/>
</dbReference>
<dbReference type="InterPro" id="IPR003660">
    <property type="entry name" value="HAMP_dom"/>
</dbReference>
<evidence type="ECO:0000313" key="8">
    <source>
        <dbReference type="EMBL" id="KAB0665866.1"/>
    </source>
</evidence>
<dbReference type="GO" id="GO:0006935">
    <property type="term" value="P:chemotaxis"/>
    <property type="evidence" value="ECO:0007669"/>
    <property type="project" value="InterPro"/>
</dbReference>
<dbReference type="SMART" id="SM00283">
    <property type="entry name" value="MA"/>
    <property type="match status" value="1"/>
</dbReference>
<proteinExistence type="inferred from homology"/>
<dbReference type="PROSITE" id="PS50111">
    <property type="entry name" value="CHEMOTAXIS_TRANSDUC_2"/>
    <property type="match status" value="1"/>
</dbReference>
<gene>
    <name evidence="8" type="ORF">F6V25_08435</name>
</gene>
<dbReference type="GO" id="GO:0016020">
    <property type="term" value="C:membrane"/>
    <property type="evidence" value="ECO:0007669"/>
    <property type="project" value="UniProtKB-SubCell"/>
</dbReference>
<evidence type="ECO:0000256" key="2">
    <source>
        <dbReference type="ARBA" id="ARBA00023224"/>
    </source>
</evidence>
<evidence type="ECO:0000256" key="3">
    <source>
        <dbReference type="ARBA" id="ARBA00029447"/>
    </source>
</evidence>
<feature type="domain" description="HAMP" evidence="7">
    <location>
        <begin position="177"/>
        <end position="231"/>
    </location>
</feature>
<reference evidence="8 9" key="1">
    <citation type="submission" date="2019-09" db="EMBL/GenBank/DDBJ databases">
        <title>Geobacter sp. Red96, a novel strain isolated from paddy soil.</title>
        <authorList>
            <person name="Xu Z."/>
            <person name="Masuda Y."/>
            <person name="Itoh H."/>
            <person name="Senoo K."/>
        </authorList>
    </citation>
    <scope>NUCLEOTIDE SEQUENCE [LARGE SCALE GENOMIC DNA]</scope>
    <source>
        <strain evidence="8 9">Red96</strain>
    </source>
</reference>
<dbReference type="Proteomes" id="UP000420562">
    <property type="component" value="Unassembled WGS sequence"/>
</dbReference>
<organism evidence="8 9">
    <name type="scientific">Oryzomonas japonica</name>
    <dbReference type="NCBI Taxonomy" id="2603858"/>
    <lineage>
        <taxon>Bacteria</taxon>
        <taxon>Pseudomonadati</taxon>
        <taxon>Thermodesulfobacteriota</taxon>
        <taxon>Desulfuromonadia</taxon>
        <taxon>Geobacterales</taxon>
        <taxon>Geobacteraceae</taxon>
        <taxon>Oryzomonas</taxon>
    </lineage>
</organism>
<dbReference type="Pfam" id="PF00015">
    <property type="entry name" value="MCPsignal"/>
    <property type="match status" value="1"/>
</dbReference>
<evidence type="ECO:0000256" key="4">
    <source>
        <dbReference type="PROSITE-ProRule" id="PRU00284"/>
    </source>
</evidence>
<keyword evidence="5" id="KW-1133">Transmembrane helix</keyword>
<dbReference type="FunFam" id="1.10.287.950:FF:000001">
    <property type="entry name" value="Methyl-accepting chemotaxis sensory transducer"/>
    <property type="match status" value="1"/>
</dbReference>
<comment type="caution">
    <text evidence="8">The sequence shown here is derived from an EMBL/GenBank/DDBJ whole genome shotgun (WGS) entry which is preliminary data.</text>
</comment>
<feature type="transmembrane region" description="Helical" evidence="5">
    <location>
        <begin position="153"/>
        <end position="176"/>
    </location>
</feature>
<dbReference type="GO" id="GO:0004888">
    <property type="term" value="F:transmembrane signaling receptor activity"/>
    <property type="evidence" value="ECO:0007669"/>
    <property type="project" value="InterPro"/>
</dbReference>
<dbReference type="PANTHER" id="PTHR32089:SF112">
    <property type="entry name" value="LYSOZYME-LIKE PROTEIN-RELATED"/>
    <property type="match status" value="1"/>
</dbReference>
<dbReference type="SMART" id="SM00304">
    <property type="entry name" value="HAMP"/>
    <property type="match status" value="1"/>
</dbReference>
<name>A0A7J4ZRZ1_9BACT</name>
<dbReference type="Pfam" id="PF00672">
    <property type="entry name" value="HAMP"/>
    <property type="match status" value="1"/>
</dbReference>
<dbReference type="PROSITE" id="PS50885">
    <property type="entry name" value="HAMP"/>
    <property type="match status" value="1"/>
</dbReference>
<feature type="domain" description="Methyl-accepting transducer" evidence="6">
    <location>
        <begin position="236"/>
        <end position="472"/>
    </location>
</feature>
<dbReference type="SUPFAM" id="SSF58104">
    <property type="entry name" value="Methyl-accepting chemotaxis protein (MCP) signaling domain"/>
    <property type="match status" value="1"/>
</dbReference>
<dbReference type="InterPro" id="IPR004090">
    <property type="entry name" value="Chemotax_Me-accpt_rcpt"/>
</dbReference>
<evidence type="ECO:0000256" key="5">
    <source>
        <dbReference type="SAM" id="Phobius"/>
    </source>
</evidence>
<comment type="subcellular location">
    <subcellularLocation>
        <location evidence="1">Membrane</location>
    </subcellularLocation>
</comment>
<evidence type="ECO:0000259" key="7">
    <source>
        <dbReference type="PROSITE" id="PS50885"/>
    </source>
</evidence>
<dbReference type="CDD" id="cd06225">
    <property type="entry name" value="HAMP"/>
    <property type="match status" value="1"/>
</dbReference>
<comment type="similarity">
    <text evidence="3">Belongs to the methyl-accepting chemotaxis (MCP) protein family.</text>
</comment>
<dbReference type="GO" id="GO:0007165">
    <property type="term" value="P:signal transduction"/>
    <property type="evidence" value="ECO:0007669"/>
    <property type="project" value="UniProtKB-KW"/>
</dbReference>
<accession>A0A7J4ZRZ1</accession>
<dbReference type="Gene3D" id="1.10.287.950">
    <property type="entry name" value="Methyl-accepting chemotaxis protein"/>
    <property type="match status" value="1"/>
</dbReference>
<dbReference type="EMBL" id="VZQZ01000004">
    <property type="protein sequence ID" value="KAB0665866.1"/>
    <property type="molecule type" value="Genomic_DNA"/>
</dbReference>
<evidence type="ECO:0000256" key="1">
    <source>
        <dbReference type="ARBA" id="ARBA00004370"/>
    </source>
</evidence>